<evidence type="ECO:0000313" key="5">
    <source>
        <dbReference type="Proteomes" id="UP001519363"/>
    </source>
</evidence>
<dbReference type="InterPro" id="IPR011251">
    <property type="entry name" value="Luciferase-like_dom"/>
</dbReference>
<keyword evidence="5" id="KW-1185">Reference proteome</keyword>
<dbReference type="RefSeq" id="WP_209706467.1">
    <property type="nucleotide sequence ID" value="NZ_JAGIOO010000001.1"/>
</dbReference>
<name>A0ABS5A880_9PSEU</name>
<evidence type="ECO:0000256" key="2">
    <source>
        <dbReference type="ARBA" id="ARBA00023033"/>
    </source>
</evidence>
<dbReference type="Proteomes" id="UP001519363">
    <property type="component" value="Unassembled WGS sequence"/>
</dbReference>
<dbReference type="PANTHER" id="PTHR30137:SF8">
    <property type="entry name" value="BLR5498 PROTEIN"/>
    <property type="match status" value="1"/>
</dbReference>
<evidence type="ECO:0000259" key="3">
    <source>
        <dbReference type="Pfam" id="PF00296"/>
    </source>
</evidence>
<dbReference type="EMBL" id="JAGIOO010000001">
    <property type="protein sequence ID" value="MBP2472434.1"/>
    <property type="molecule type" value="Genomic_DNA"/>
</dbReference>
<dbReference type="InterPro" id="IPR036661">
    <property type="entry name" value="Luciferase-like_sf"/>
</dbReference>
<proteinExistence type="predicted"/>
<dbReference type="InterPro" id="IPR050766">
    <property type="entry name" value="Bact_Lucif_Oxidored"/>
</dbReference>
<gene>
    <name evidence="4" type="ORF">JOF53_001306</name>
</gene>
<organism evidence="4 5">
    <name type="scientific">Crossiella equi</name>
    <dbReference type="NCBI Taxonomy" id="130796"/>
    <lineage>
        <taxon>Bacteria</taxon>
        <taxon>Bacillati</taxon>
        <taxon>Actinomycetota</taxon>
        <taxon>Actinomycetes</taxon>
        <taxon>Pseudonocardiales</taxon>
        <taxon>Pseudonocardiaceae</taxon>
        <taxon>Crossiella</taxon>
    </lineage>
</organism>
<dbReference type="PANTHER" id="PTHR30137">
    <property type="entry name" value="LUCIFERASE-LIKE MONOOXYGENASE"/>
    <property type="match status" value="1"/>
</dbReference>
<dbReference type="Gene3D" id="3.20.20.30">
    <property type="entry name" value="Luciferase-like domain"/>
    <property type="match status" value="1"/>
</dbReference>
<evidence type="ECO:0000256" key="1">
    <source>
        <dbReference type="ARBA" id="ARBA00023002"/>
    </source>
</evidence>
<evidence type="ECO:0000313" key="4">
    <source>
        <dbReference type="EMBL" id="MBP2472434.1"/>
    </source>
</evidence>
<keyword evidence="2" id="KW-0503">Monooxygenase</keyword>
<feature type="domain" description="Luciferase-like" evidence="3">
    <location>
        <begin position="20"/>
        <end position="309"/>
    </location>
</feature>
<sequence length="347" mass="37882">MTTTITLGLDTFGDVLSDEDGSPVSHAEAIRLLVEQAVLAETTGVDHFAIGEHHTPDMPLSAADVVLAAIAARTERIRLGSAVTVLSTDDPVRVYQRYATLDALSRGRAELVLGRGSSTESFPLFGYDLGDYDELFAEKVELFSLLREEKPVTWFGRFRPDLTGQDVVPHTETPGGLPAWLGVGGTPQSVVRAARLRMPLLLAIIGGPASRFKPFTDLYREALRTENVEELLPIGVHSPGHLAETDEQAREEFFPHYMEIFGRVSRQRGFRPPTRQTYEHEVGPGGSLYVGSPETVADKIVAALRVLGASRFNLKYGLPGMTQAGALRSVELYGREVAPRVRAAFAN</sequence>
<comment type="caution">
    <text evidence="4">The sequence shown here is derived from an EMBL/GenBank/DDBJ whole genome shotgun (WGS) entry which is preliminary data.</text>
</comment>
<keyword evidence="1" id="KW-0560">Oxidoreductase</keyword>
<dbReference type="SUPFAM" id="SSF51679">
    <property type="entry name" value="Bacterial luciferase-like"/>
    <property type="match status" value="1"/>
</dbReference>
<protein>
    <submittedName>
        <fullName evidence="4">LLM family oxidoreductase</fullName>
    </submittedName>
</protein>
<reference evidence="4 5" key="1">
    <citation type="submission" date="2021-03" db="EMBL/GenBank/DDBJ databases">
        <title>Sequencing the genomes of 1000 actinobacteria strains.</title>
        <authorList>
            <person name="Klenk H.-P."/>
        </authorList>
    </citation>
    <scope>NUCLEOTIDE SEQUENCE [LARGE SCALE GENOMIC DNA]</scope>
    <source>
        <strain evidence="4 5">DSM 44580</strain>
    </source>
</reference>
<dbReference type="Pfam" id="PF00296">
    <property type="entry name" value="Bac_luciferase"/>
    <property type="match status" value="1"/>
</dbReference>
<accession>A0ABS5A880</accession>